<keyword evidence="1" id="KW-0732">Signal</keyword>
<evidence type="ECO:0000313" key="2">
    <source>
        <dbReference type="EMBL" id="KAG2183807.1"/>
    </source>
</evidence>
<dbReference type="AlphaFoldDB" id="A0A8H7Q0F9"/>
<protein>
    <submittedName>
        <fullName evidence="2">Uncharacterized protein</fullName>
    </submittedName>
</protein>
<comment type="caution">
    <text evidence="2">The sequence shown here is derived from an EMBL/GenBank/DDBJ whole genome shotgun (WGS) entry which is preliminary data.</text>
</comment>
<organism evidence="2 3">
    <name type="scientific">Mortierella isabellina</name>
    <name type="common">Filamentous fungus</name>
    <name type="synonym">Umbelopsis isabellina</name>
    <dbReference type="NCBI Taxonomy" id="91625"/>
    <lineage>
        <taxon>Eukaryota</taxon>
        <taxon>Fungi</taxon>
        <taxon>Fungi incertae sedis</taxon>
        <taxon>Mucoromycota</taxon>
        <taxon>Mucoromycotina</taxon>
        <taxon>Umbelopsidomycetes</taxon>
        <taxon>Umbelopsidales</taxon>
        <taxon>Umbelopsidaceae</taxon>
        <taxon>Umbelopsis</taxon>
    </lineage>
</organism>
<accession>A0A8H7Q0F9</accession>
<evidence type="ECO:0000256" key="1">
    <source>
        <dbReference type="SAM" id="SignalP"/>
    </source>
</evidence>
<keyword evidence="3" id="KW-1185">Reference proteome</keyword>
<sequence>MHVYPTKALLTSLLHYFALDLGQADADWLSKPAKTSHAEIVRNNKGTDLFMDDFAMDDLLRLYSQYNLLDKIRRKGYDAHFEIDVSDPFVHKISIINHSLPASEFILKAFLRRKIYQLADFKSYQRLRRESPPIQSLLHKTTSKELVHNLEQLYGSLSFSINTIEWLCLQDPAQSLTYQRPQLPGQKHPGLGLSHEILTITIQMSLKQGRDAVCALPDHFHNAILFRKKGFLYLNPAYQAIFDSLCDNLQSEIDCHGLSYVSWAVKYGYVKCRDGSSFSIVASIAYKVN</sequence>
<feature type="signal peptide" evidence="1">
    <location>
        <begin position="1"/>
        <end position="24"/>
    </location>
</feature>
<name>A0A8H7Q0F9_MORIS</name>
<gene>
    <name evidence="2" type="ORF">INT43_006818</name>
</gene>
<proteinExistence type="predicted"/>
<feature type="chain" id="PRO_5034303622" evidence="1">
    <location>
        <begin position="25"/>
        <end position="289"/>
    </location>
</feature>
<dbReference type="Proteomes" id="UP000654370">
    <property type="component" value="Unassembled WGS sequence"/>
</dbReference>
<evidence type="ECO:0000313" key="3">
    <source>
        <dbReference type="Proteomes" id="UP000654370"/>
    </source>
</evidence>
<dbReference type="EMBL" id="JAEPQZ010000003">
    <property type="protein sequence ID" value="KAG2183807.1"/>
    <property type="molecule type" value="Genomic_DNA"/>
</dbReference>
<dbReference type="OrthoDB" id="31616at2759"/>
<reference evidence="2" key="1">
    <citation type="submission" date="2020-12" db="EMBL/GenBank/DDBJ databases">
        <title>Metabolic potential, ecology and presence of endohyphal bacteria is reflected in genomic diversity of Mucoromycotina.</title>
        <authorList>
            <person name="Muszewska A."/>
            <person name="Okrasinska A."/>
            <person name="Steczkiewicz K."/>
            <person name="Drgas O."/>
            <person name="Orlowska M."/>
            <person name="Perlinska-Lenart U."/>
            <person name="Aleksandrzak-Piekarczyk T."/>
            <person name="Szatraj K."/>
            <person name="Zielenkiewicz U."/>
            <person name="Pilsyk S."/>
            <person name="Malc E."/>
            <person name="Mieczkowski P."/>
            <person name="Kruszewska J.S."/>
            <person name="Biernat P."/>
            <person name="Pawlowska J."/>
        </authorList>
    </citation>
    <scope>NUCLEOTIDE SEQUENCE</scope>
    <source>
        <strain evidence="2">WA0000067209</strain>
    </source>
</reference>